<feature type="region of interest" description="Disordered" evidence="1">
    <location>
        <begin position="22"/>
        <end position="73"/>
    </location>
</feature>
<reference evidence="2" key="1">
    <citation type="journal article" date="2020" name="Stud. Mycol.">
        <title>101 Dothideomycetes genomes: a test case for predicting lifestyles and emergence of pathogens.</title>
        <authorList>
            <person name="Haridas S."/>
            <person name="Albert R."/>
            <person name="Binder M."/>
            <person name="Bloem J."/>
            <person name="Labutti K."/>
            <person name="Salamov A."/>
            <person name="Andreopoulos B."/>
            <person name="Baker S."/>
            <person name="Barry K."/>
            <person name="Bills G."/>
            <person name="Bluhm B."/>
            <person name="Cannon C."/>
            <person name="Castanera R."/>
            <person name="Culley D."/>
            <person name="Daum C."/>
            <person name="Ezra D."/>
            <person name="Gonzalez J."/>
            <person name="Henrissat B."/>
            <person name="Kuo A."/>
            <person name="Liang C."/>
            <person name="Lipzen A."/>
            <person name="Lutzoni F."/>
            <person name="Magnuson J."/>
            <person name="Mondo S."/>
            <person name="Nolan M."/>
            <person name="Ohm R."/>
            <person name="Pangilinan J."/>
            <person name="Park H.-J."/>
            <person name="Ramirez L."/>
            <person name="Alfaro M."/>
            <person name="Sun H."/>
            <person name="Tritt A."/>
            <person name="Yoshinaga Y."/>
            <person name="Zwiers L.-H."/>
            <person name="Turgeon B."/>
            <person name="Goodwin S."/>
            <person name="Spatafora J."/>
            <person name="Crous P."/>
            <person name="Grigoriev I."/>
        </authorList>
    </citation>
    <scope>NUCLEOTIDE SEQUENCE</scope>
    <source>
        <strain evidence="2">CBS 116005</strain>
    </source>
</reference>
<accession>A0A6G1LMQ2</accession>
<evidence type="ECO:0000313" key="2">
    <source>
        <dbReference type="EMBL" id="KAF2773900.1"/>
    </source>
</evidence>
<dbReference type="Proteomes" id="UP000799436">
    <property type="component" value="Unassembled WGS sequence"/>
</dbReference>
<proteinExistence type="predicted"/>
<name>A0A6G1LMQ2_9PEZI</name>
<organism evidence="2 3">
    <name type="scientific">Teratosphaeria nubilosa</name>
    <dbReference type="NCBI Taxonomy" id="161662"/>
    <lineage>
        <taxon>Eukaryota</taxon>
        <taxon>Fungi</taxon>
        <taxon>Dikarya</taxon>
        <taxon>Ascomycota</taxon>
        <taxon>Pezizomycotina</taxon>
        <taxon>Dothideomycetes</taxon>
        <taxon>Dothideomycetidae</taxon>
        <taxon>Mycosphaerellales</taxon>
        <taxon>Teratosphaeriaceae</taxon>
        <taxon>Teratosphaeria</taxon>
    </lineage>
</organism>
<dbReference type="AlphaFoldDB" id="A0A6G1LMQ2"/>
<sequence>MPVRIKTTYQNSLSSTSVCMEPQTSELSGSRTGRTIPCSSAHSKPSTSVCNEPQTSLLSGTYAGRPAQPSAIQTQHKCLQEPQTSLLSGTHAGFHTNTLYLSHAEPGSSAGPDEKRRTRAWAGSPWDMRPSKRAVRRAGIFADQSREISGR</sequence>
<protein>
    <submittedName>
        <fullName evidence="2">Uncharacterized protein</fullName>
    </submittedName>
</protein>
<keyword evidence="3" id="KW-1185">Reference proteome</keyword>
<evidence type="ECO:0000313" key="3">
    <source>
        <dbReference type="Proteomes" id="UP000799436"/>
    </source>
</evidence>
<evidence type="ECO:0000256" key="1">
    <source>
        <dbReference type="SAM" id="MobiDB-lite"/>
    </source>
</evidence>
<feature type="compositionally biased region" description="Polar residues" evidence="1">
    <location>
        <begin position="22"/>
        <end position="59"/>
    </location>
</feature>
<dbReference type="EMBL" id="ML995809">
    <property type="protein sequence ID" value="KAF2773900.1"/>
    <property type="molecule type" value="Genomic_DNA"/>
</dbReference>
<gene>
    <name evidence="2" type="ORF">EJ03DRAFT_71404</name>
</gene>
<feature type="region of interest" description="Disordered" evidence="1">
    <location>
        <begin position="103"/>
        <end position="127"/>
    </location>
</feature>